<dbReference type="AlphaFoldDB" id="A0A7Z0WMG8"/>
<dbReference type="RefSeq" id="WP_075133860.1">
    <property type="nucleotide sequence ID" value="NZ_MSIF01000007.1"/>
</dbReference>
<dbReference type="Proteomes" id="UP000185696">
    <property type="component" value="Unassembled WGS sequence"/>
</dbReference>
<sequence length="67" mass="6832">MSFNGCTCSIRNDATDDINQPNGSMAAAAPSAANPTRPSPPSTQFPLLIPLNVSIADSAIPIPPAQP</sequence>
<evidence type="ECO:0000313" key="3">
    <source>
        <dbReference type="Proteomes" id="UP000185696"/>
    </source>
</evidence>
<reference evidence="2 3" key="1">
    <citation type="submission" date="2016-12" db="EMBL/GenBank/DDBJ databases">
        <title>The draft genome sequence of Actinophytocola xinjiangensis.</title>
        <authorList>
            <person name="Wang W."/>
            <person name="Yuan L."/>
        </authorList>
    </citation>
    <scope>NUCLEOTIDE SEQUENCE [LARGE SCALE GENOMIC DNA]</scope>
    <source>
        <strain evidence="2 3">CGMCC 4.4663</strain>
    </source>
</reference>
<keyword evidence="3" id="KW-1185">Reference proteome</keyword>
<name>A0A7Z0WMG8_9PSEU</name>
<gene>
    <name evidence="2" type="ORF">BLA60_16965</name>
</gene>
<dbReference type="EMBL" id="MSIF01000007">
    <property type="protein sequence ID" value="OLF10139.1"/>
    <property type="molecule type" value="Genomic_DNA"/>
</dbReference>
<comment type="caution">
    <text evidence="2">The sequence shown here is derived from an EMBL/GenBank/DDBJ whole genome shotgun (WGS) entry which is preliminary data.</text>
</comment>
<evidence type="ECO:0000313" key="2">
    <source>
        <dbReference type="EMBL" id="OLF10139.1"/>
    </source>
</evidence>
<feature type="compositionally biased region" description="Polar residues" evidence="1">
    <location>
        <begin position="11"/>
        <end position="20"/>
    </location>
</feature>
<organism evidence="2 3">
    <name type="scientific">Actinophytocola xinjiangensis</name>
    <dbReference type="NCBI Taxonomy" id="485602"/>
    <lineage>
        <taxon>Bacteria</taxon>
        <taxon>Bacillati</taxon>
        <taxon>Actinomycetota</taxon>
        <taxon>Actinomycetes</taxon>
        <taxon>Pseudonocardiales</taxon>
        <taxon>Pseudonocardiaceae</taxon>
    </lineage>
</organism>
<accession>A0A7Z0WMG8</accession>
<proteinExistence type="predicted"/>
<evidence type="ECO:0000256" key="1">
    <source>
        <dbReference type="SAM" id="MobiDB-lite"/>
    </source>
</evidence>
<feature type="region of interest" description="Disordered" evidence="1">
    <location>
        <begin position="11"/>
        <end position="44"/>
    </location>
</feature>
<feature type="compositionally biased region" description="Low complexity" evidence="1">
    <location>
        <begin position="21"/>
        <end position="36"/>
    </location>
</feature>
<protein>
    <submittedName>
        <fullName evidence="2">Uncharacterized protein</fullName>
    </submittedName>
</protein>